<proteinExistence type="predicted"/>
<dbReference type="Proteomes" id="UP000681720">
    <property type="component" value="Unassembled WGS sequence"/>
</dbReference>
<evidence type="ECO:0000313" key="2">
    <source>
        <dbReference type="Proteomes" id="UP000681720"/>
    </source>
</evidence>
<dbReference type="AlphaFoldDB" id="A0A8S3HXL5"/>
<reference evidence="1" key="1">
    <citation type="submission" date="2021-02" db="EMBL/GenBank/DDBJ databases">
        <authorList>
            <person name="Nowell W R."/>
        </authorList>
    </citation>
    <scope>NUCLEOTIDE SEQUENCE</scope>
</reference>
<dbReference type="EMBL" id="CAJOBJ010337675">
    <property type="protein sequence ID" value="CAF5190945.1"/>
    <property type="molecule type" value="Genomic_DNA"/>
</dbReference>
<name>A0A8S3HXL5_9BILA</name>
<evidence type="ECO:0000313" key="1">
    <source>
        <dbReference type="EMBL" id="CAF5190945.1"/>
    </source>
</evidence>
<gene>
    <name evidence="1" type="ORF">GIL414_LOCUS72998</name>
</gene>
<sequence>MCWPKGVAHRSVILGGNGGRGQSNQFKNLIGWFIIRSTR</sequence>
<comment type="caution">
    <text evidence="1">The sequence shown here is derived from an EMBL/GenBank/DDBJ whole genome shotgun (WGS) entry which is preliminary data.</text>
</comment>
<accession>A0A8S3HXL5</accession>
<protein>
    <submittedName>
        <fullName evidence="1">Uncharacterized protein</fullName>
    </submittedName>
</protein>
<organism evidence="1 2">
    <name type="scientific">Rotaria magnacalcarata</name>
    <dbReference type="NCBI Taxonomy" id="392030"/>
    <lineage>
        <taxon>Eukaryota</taxon>
        <taxon>Metazoa</taxon>
        <taxon>Spiralia</taxon>
        <taxon>Gnathifera</taxon>
        <taxon>Rotifera</taxon>
        <taxon>Eurotatoria</taxon>
        <taxon>Bdelloidea</taxon>
        <taxon>Philodinida</taxon>
        <taxon>Philodinidae</taxon>
        <taxon>Rotaria</taxon>
    </lineage>
</organism>
<feature type="non-terminal residue" evidence="1">
    <location>
        <position position="39"/>
    </location>
</feature>